<proteinExistence type="predicted"/>
<dbReference type="EMBL" id="LGTC01000001">
    <property type="protein sequence ID" value="KNY26913.1"/>
    <property type="molecule type" value="Genomic_DNA"/>
</dbReference>
<reference evidence="2" key="1">
    <citation type="submission" date="2015-07" db="EMBL/GenBank/DDBJ databases">
        <title>Near-Complete Genome Sequence of the Cellulolytic Bacterium Bacteroides (Pseudobacteroides) cellulosolvens ATCC 35603.</title>
        <authorList>
            <person name="Dassa B."/>
            <person name="Utturkar S.M."/>
            <person name="Klingeman D.M."/>
            <person name="Hurt R.A."/>
            <person name="Keller M."/>
            <person name="Xu J."/>
            <person name="Reddy Y.H.K."/>
            <person name="Borovok I."/>
            <person name="Grinberg I.R."/>
            <person name="Lamed R."/>
            <person name="Zhivin O."/>
            <person name="Bayer E.A."/>
            <person name="Brown S.D."/>
        </authorList>
    </citation>
    <scope>NUCLEOTIDE SEQUENCE [LARGE SCALE GENOMIC DNA]</scope>
    <source>
        <strain evidence="2">DSM 2933</strain>
    </source>
</reference>
<dbReference type="OrthoDB" id="2082782at2"/>
<dbReference type="AlphaFoldDB" id="A0A0L6JMC9"/>
<comment type="caution">
    <text evidence="1">The sequence shown here is derived from an EMBL/GenBank/DDBJ whole genome shotgun (WGS) entry which is preliminary data.</text>
</comment>
<gene>
    <name evidence="1" type="ORF">Bccel_2178</name>
</gene>
<dbReference type="eggNOG" id="ENOG50338Q1">
    <property type="taxonomic scope" value="Bacteria"/>
</dbReference>
<sequence>MEYCLSKEFARKLCIMLDTGLISYQHYSRWCDEIIETFEKPPYWIIELSLKRDVHEAYNVVCEFIYSEPCIKFKDIDDLYVACLFLSYERGKITWESFLLKAGQFTDGSDSAKHECEYFYMMLNDYENSDYLKTIEENQRKEITNEFKLEIDEISRDYSIFNKYL</sequence>
<organism evidence="1 2">
    <name type="scientific">Pseudobacteroides cellulosolvens ATCC 35603 = DSM 2933</name>
    <dbReference type="NCBI Taxonomy" id="398512"/>
    <lineage>
        <taxon>Bacteria</taxon>
        <taxon>Bacillati</taxon>
        <taxon>Bacillota</taxon>
        <taxon>Clostridia</taxon>
        <taxon>Eubacteriales</taxon>
        <taxon>Oscillospiraceae</taxon>
        <taxon>Pseudobacteroides</taxon>
    </lineage>
</organism>
<name>A0A0L6JMC9_9FIRM</name>
<keyword evidence="2" id="KW-1185">Reference proteome</keyword>
<dbReference type="RefSeq" id="WP_036945244.1">
    <property type="nucleotide sequence ID" value="NZ_JQKC01000046.1"/>
</dbReference>
<accession>A0A0L6JMC9</accession>
<protein>
    <submittedName>
        <fullName evidence="1">Uncharacterized protein</fullName>
    </submittedName>
</protein>
<evidence type="ECO:0000313" key="1">
    <source>
        <dbReference type="EMBL" id="KNY26913.1"/>
    </source>
</evidence>
<dbReference type="STRING" id="398512.Bccel_2178"/>
<dbReference type="Proteomes" id="UP000036923">
    <property type="component" value="Unassembled WGS sequence"/>
</dbReference>
<evidence type="ECO:0000313" key="2">
    <source>
        <dbReference type="Proteomes" id="UP000036923"/>
    </source>
</evidence>